<evidence type="ECO:0000313" key="10">
    <source>
        <dbReference type="Proteomes" id="UP000278440"/>
    </source>
</evidence>
<feature type="domain" description="VTT" evidence="8">
    <location>
        <begin position="43"/>
        <end position="174"/>
    </location>
</feature>
<comment type="caution">
    <text evidence="9">The sequence shown here is derived from an EMBL/GenBank/DDBJ whole genome shotgun (WGS) entry which is preliminary data.</text>
</comment>
<dbReference type="RefSeq" id="WP_245963717.1">
    <property type="nucleotide sequence ID" value="NZ_RBXT01000001.1"/>
</dbReference>
<accession>A0A495Y3X3</accession>
<evidence type="ECO:0000256" key="3">
    <source>
        <dbReference type="ARBA" id="ARBA00022475"/>
    </source>
</evidence>
<feature type="transmembrane region" description="Helical" evidence="7">
    <location>
        <begin position="188"/>
        <end position="206"/>
    </location>
</feature>
<keyword evidence="10" id="KW-1185">Reference proteome</keyword>
<evidence type="ECO:0000256" key="4">
    <source>
        <dbReference type="ARBA" id="ARBA00022692"/>
    </source>
</evidence>
<reference evidence="9 10" key="1">
    <citation type="submission" date="2018-10" db="EMBL/GenBank/DDBJ databases">
        <title>Sequencing the genomes of 1000 actinobacteria strains.</title>
        <authorList>
            <person name="Klenk H.-P."/>
        </authorList>
    </citation>
    <scope>NUCLEOTIDE SEQUENCE [LARGE SCALE GENOMIC DNA]</scope>
    <source>
        <strain evidence="9 10">DSM 44267</strain>
    </source>
</reference>
<dbReference type="EMBL" id="RBXT01000001">
    <property type="protein sequence ID" value="RKT79943.1"/>
    <property type="molecule type" value="Genomic_DNA"/>
</dbReference>
<evidence type="ECO:0000256" key="7">
    <source>
        <dbReference type="RuleBase" id="RU367016"/>
    </source>
</evidence>
<evidence type="ECO:0000256" key="1">
    <source>
        <dbReference type="ARBA" id="ARBA00004651"/>
    </source>
</evidence>
<feature type="transmembrane region" description="Helical" evidence="7">
    <location>
        <begin position="24"/>
        <end position="56"/>
    </location>
</feature>
<evidence type="ECO:0000313" key="9">
    <source>
        <dbReference type="EMBL" id="RKT79943.1"/>
    </source>
</evidence>
<keyword evidence="6 7" id="KW-0472">Membrane</keyword>
<dbReference type="GO" id="GO:0005886">
    <property type="term" value="C:plasma membrane"/>
    <property type="evidence" value="ECO:0007669"/>
    <property type="project" value="UniProtKB-SubCell"/>
</dbReference>
<evidence type="ECO:0000256" key="5">
    <source>
        <dbReference type="ARBA" id="ARBA00022989"/>
    </source>
</evidence>
<comment type="caution">
    <text evidence="7">Lacks conserved residue(s) required for the propagation of feature annotation.</text>
</comment>
<dbReference type="AlphaFoldDB" id="A0A495Y3X3"/>
<comment type="subcellular location">
    <subcellularLocation>
        <location evidence="1 7">Cell membrane</location>
        <topology evidence="1 7">Multi-pass membrane protein</topology>
    </subcellularLocation>
</comment>
<keyword evidence="3 7" id="KW-1003">Cell membrane</keyword>
<dbReference type="Pfam" id="PF09335">
    <property type="entry name" value="VTT_dom"/>
    <property type="match status" value="1"/>
</dbReference>
<dbReference type="InterPro" id="IPR032818">
    <property type="entry name" value="DedA-like"/>
</dbReference>
<gene>
    <name evidence="9" type="ORF">DFJ68_3421</name>
</gene>
<dbReference type="Proteomes" id="UP000278440">
    <property type="component" value="Unassembled WGS sequence"/>
</dbReference>
<feature type="transmembrane region" description="Helical" evidence="7">
    <location>
        <begin position="159"/>
        <end position="182"/>
    </location>
</feature>
<dbReference type="PANTHER" id="PTHR30353:SF0">
    <property type="entry name" value="TRANSMEMBRANE PROTEIN"/>
    <property type="match status" value="1"/>
</dbReference>
<dbReference type="InterPro" id="IPR032816">
    <property type="entry name" value="VTT_dom"/>
</dbReference>
<keyword evidence="4 7" id="KW-0812">Transmembrane</keyword>
<comment type="similarity">
    <text evidence="2 7">Belongs to the DedA family.</text>
</comment>
<evidence type="ECO:0000256" key="2">
    <source>
        <dbReference type="ARBA" id="ARBA00010792"/>
    </source>
</evidence>
<keyword evidence="5 7" id="KW-1133">Transmembrane helix</keyword>
<dbReference type="PANTHER" id="PTHR30353">
    <property type="entry name" value="INNER MEMBRANE PROTEIN DEDA-RELATED"/>
    <property type="match status" value="1"/>
</dbReference>
<protein>
    <submittedName>
        <fullName evidence="9">Membrane-associated protein</fullName>
    </submittedName>
</protein>
<proteinExistence type="inferred from homology"/>
<name>A0A495Y3X3_9MICO</name>
<sequence length="219" mass="23956">MMTPSLGPGWLDPSWLLTRFGQQLVAVAALMVFVECGLLFPFLPGDSLLFAVGLFVRRAQLGQPGLDLPLPLAGVLLSAAAFTGNVSGYEIGRRLGPSLRERPRRLVRVEHLDSTQEFFERHGPAALVLGRFVPVVRTFVTVVAGVGRMPRRVFYTWSLVGAVLWVTALVVAGYLLGGIAWLQRNLDALVLVVVAVSLVPAAVHWWRARRRTAPVRSTP</sequence>
<organism evidence="9 10">
    <name type="scientific">Terracoccus luteus</name>
    <dbReference type="NCBI Taxonomy" id="53356"/>
    <lineage>
        <taxon>Bacteria</taxon>
        <taxon>Bacillati</taxon>
        <taxon>Actinomycetota</taxon>
        <taxon>Actinomycetes</taxon>
        <taxon>Micrococcales</taxon>
        <taxon>Intrasporangiaceae</taxon>
        <taxon>Terracoccus</taxon>
    </lineage>
</organism>
<evidence type="ECO:0000259" key="8">
    <source>
        <dbReference type="Pfam" id="PF09335"/>
    </source>
</evidence>
<evidence type="ECO:0000256" key="6">
    <source>
        <dbReference type="ARBA" id="ARBA00023136"/>
    </source>
</evidence>